<dbReference type="AlphaFoldDB" id="A0A0A1ZE80"/>
<dbReference type="Proteomes" id="UP000030598">
    <property type="component" value="Unassembled WGS sequence"/>
</dbReference>
<accession>A0A0A1ZE80</accession>
<sequence>MAQSGKLEILDSNDAFSLNENVINPKPTKKTKGKLIE</sequence>
<proteinExistence type="predicted"/>
<gene>
    <name evidence="1" type="ORF">EU91_1241</name>
</gene>
<name>A0A0A1ZE80_PROMR</name>
<organism evidence="1 2">
    <name type="scientific">Prochlorococcus marinus str. GP2</name>
    <dbReference type="NCBI Taxonomy" id="59925"/>
    <lineage>
        <taxon>Bacteria</taxon>
        <taxon>Bacillati</taxon>
        <taxon>Cyanobacteriota</taxon>
        <taxon>Cyanophyceae</taxon>
        <taxon>Synechococcales</taxon>
        <taxon>Prochlorococcaceae</taxon>
        <taxon>Prochlorococcus</taxon>
    </lineage>
</organism>
<protein>
    <submittedName>
        <fullName evidence="1">Uncharacterized protein</fullName>
    </submittedName>
</protein>
<evidence type="ECO:0000313" key="1">
    <source>
        <dbReference type="EMBL" id="KGF86479.1"/>
    </source>
</evidence>
<reference evidence="2" key="1">
    <citation type="journal article" date="2014" name="Sci. Data">
        <title>Genomes of diverse isolates of the marine cyanobacterium Prochlorococcus.</title>
        <authorList>
            <person name="Biller S."/>
            <person name="Berube P."/>
            <person name="Thompson J."/>
            <person name="Kelly L."/>
            <person name="Roggensack S."/>
            <person name="Awad L."/>
            <person name="Roache-Johnson K."/>
            <person name="Ding H."/>
            <person name="Giovannoni S.J."/>
            <person name="Moore L.R."/>
            <person name="Chisholm S.W."/>
        </authorList>
    </citation>
    <scope>NUCLEOTIDE SEQUENCE [LARGE SCALE GENOMIC DNA]</scope>
    <source>
        <strain evidence="2">GP2</strain>
    </source>
</reference>
<evidence type="ECO:0000313" key="2">
    <source>
        <dbReference type="Proteomes" id="UP000030598"/>
    </source>
</evidence>
<comment type="caution">
    <text evidence="1">The sequence shown here is derived from an EMBL/GenBank/DDBJ whole genome shotgun (WGS) entry which is preliminary data.</text>
</comment>
<dbReference type="EMBL" id="JNAH01000007">
    <property type="protein sequence ID" value="KGF86479.1"/>
    <property type="molecule type" value="Genomic_DNA"/>
</dbReference>